<dbReference type="GO" id="GO:0006508">
    <property type="term" value="P:proteolysis"/>
    <property type="evidence" value="ECO:0007669"/>
    <property type="project" value="UniProtKB-KW"/>
</dbReference>
<dbReference type="GO" id="GO:0008237">
    <property type="term" value="F:metallopeptidase activity"/>
    <property type="evidence" value="ECO:0007669"/>
    <property type="project" value="UniProtKB-KW"/>
</dbReference>
<dbReference type="GO" id="GO:0046872">
    <property type="term" value="F:metal ion binding"/>
    <property type="evidence" value="ECO:0007669"/>
    <property type="project" value="UniProtKB-KW"/>
</dbReference>
<reference evidence="5" key="1">
    <citation type="submission" date="2019-12" db="EMBL/GenBank/DDBJ databases">
        <title>Genome sequencing and annotation of Brassica cretica.</title>
        <authorList>
            <person name="Studholme D.J."/>
            <person name="Sarris P."/>
        </authorList>
    </citation>
    <scope>NUCLEOTIDE SEQUENCE</scope>
    <source>
        <strain evidence="5">PFS-109/04</strain>
        <tissue evidence="5">Leaf</tissue>
    </source>
</reference>
<accession>A0A8S9SK96</accession>
<keyword evidence="3" id="KW-0378">Hydrolase</keyword>
<evidence type="ECO:0000256" key="1">
    <source>
        <dbReference type="ARBA" id="ARBA00022670"/>
    </source>
</evidence>
<evidence type="ECO:0000256" key="3">
    <source>
        <dbReference type="ARBA" id="ARBA00022801"/>
    </source>
</evidence>
<organism evidence="5 6">
    <name type="scientific">Brassica cretica</name>
    <name type="common">Mustard</name>
    <dbReference type="NCBI Taxonomy" id="69181"/>
    <lineage>
        <taxon>Eukaryota</taxon>
        <taxon>Viridiplantae</taxon>
        <taxon>Streptophyta</taxon>
        <taxon>Embryophyta</taxon>
        <taxon>Tracheophyta</taxon>
        <taxon>Spermatophyta</taxon>
        <taxon>Magnoliopsida</taxon>
        <taxon>eudicotyledons</taxon>
        <taxon>Gunneridae</taxon>
        <taxon>Pentapetalae</taxon>
        <taxon>rosids</taxon>
        <taxon>malvids</taxon>
        <taxon>Brassicales</taxon>
        <taxon>Brassicaceae</taxon>
        <taxon>Brassiceae</taxon>
        <taxon>Brassica</taxon>
    </lineage>
</organism>
<keyword evidence="4" id="KW-0482">Metalloprotease</keyword>
<gene>
    <name evidence="5" type="ORF">F2Q69_00033217</name>
</gene>
<evidence type="ECO:0000256" key="2">
    <source>
        <dbReference type="ARBA" id="ARBA00022723"/>
    </source>
</evidence>
<dbReference type="InterPro" id="IPR052433">
    <property type="entry name" value="X-Pro_dipept-like"/>
</dbReference>
<evidence type="ECO:0000313" key="5">
    <source>
        <dbReference type="EMBL" id="KAF3600393.1"/>
    </source>
</evidence>
<dbReference type="PANTHER" id="PTHR48480:SF2">
    <property type="entry name" value="PEPTIDASE D"/>
    <property type="match status" value="1"/>
</dbReference>
<dbReference type="Proteomes" id="UP000712600">
    <property type="component" value="Unassembled WGS sequence"/>
</dbReference>
<sequence length="140" mass="16136">MELLLPEDYTVWLGEIKPLPHFKETTYMVFYVDEIIQVLSEQFKGSGKPLLYLLLGLTTHSGNLSEVSAFSSFLPHLFQKILLIYCQSYALVIWSCLELVKFEQEIIGLLLHRIKVVSRLCANILETTHADCSRYRNLVV</sequence>
<dbReference type="EMBL" id="QGKX02000004">
    <property type="protein sequence ID" value="KAF3600393.1"/>
    <property type="molecule type" value="Genomic_DNA"/>
</dbReference>
<proteinExistence type="predicted"/>
<protein>
    <submittedName>
        <fullName evidence="5">Uncharacterized protein</fullName>
    </submittedName>
</protein>
<dbReference type="PANTHER" id="PTHR48480">
    <property type="match status" value="1"/>
</dbReference>
<name>A0A8S9SK96_BRACR</name>
<keyword evidence="1" id="KW-0645">Protease</keyword>
<evidence type="ECO:0000313" key="6">
    <source>
        <dbReference type="Proteomes" id="UP000712600"/>
    </source>
</evidence>
<evidence type="ECO:0000256" key="4">
    <source>
        <dbReference type="ARBA" id="ARBA00023049"/>
    </source>
</evidence>
<dbReference type="AlphaFoldDB" id="A0A8S9SK96"/>
<comment type="caution">
    <text evidence="5">The sequence shown here is derived from an EMBL/GenBank/DDBJ whole genome shotgun (WGS) entry which is preliminary data.</text>
</comment>
<keyword evidence="2" id="KW-0479">Metal-binding</keyword>